<reference evidence="1 2" key="1">
    <citation type="journal article" date="2016" name="Mol. Biol. Evol.">
        <title>Comparative Genomics of Early-Diverging Mushroom-Forming Fungi Provides Insights into the Origins of Lignocellulose Decay Capabilities.</title>
        <authorList>
            <person name="Nagy L.G."/>
            <person name="Riley R."/>
            <person name="Tritt A."/>
            <person name="Adam C."/>
            <person name="Daum C."/>
            <person name="Floudas D."/>
            <person name="Sun H."/>
            <person name="Yadav J.S."/>
            <person name="Pangilinan J."/>
            <person name="Larsson K.H."/>
            <person name="Matsuura K."/>
            <person name="Barry K."/>
            <person name="Labutti K."/>
            <person name="Kuo R."/>
            <person name="Ohm R.A."/>
            <person name="Bhattacharya S.S."/>
            <person name="Shirouzu T."/>
            <person name="Yoshinaga Y."/>
            <person name="Martin F.M."/>
            <person name="Grigoriev I.V."/>
            <person name="Hibbett D.S."/>
        </authorList>
    </citation>
    <scope>NUCLEOTIDE SEQUENCE [LARGE SCALE GENOMIC DNA]</scope>
    <source>
        <strain evidence="1 2">HHB12029</strain>
    </source>
</reference>
<dbReference type="InParanoid" id="A0A165Z9A8"/>
<evidence type="ECO:0000313" key="1">
    <source>
        <dbReference type="EMBL" id="KZV80539.1"/>
    </source>
</evidence>
<protein>
    <submittedName>
        <fullName evidence="1">Uncharacterized protein</fullName>
    </submittedName>
</protein>
<evidence type="ECO:0000313" key="2">
    <source>
        <dbReference type="Proteomes" id="UP000077266"/>
    </source>
</evidence>
<accession>A0A165Z9A8</accession>
<dbReference type="Proteomes" id="UP000077266">
    <property type="component" value="Unassembled WGS sequence"/>
</dbReference>
<dbReference type="AlphaFoldDB" id="A0A165Z9A8"/>
<name>A0A165Z9A8_EXIGL</name>
<dbReference type="EMBL" id="KV426472">
    <property type="protein sequence ID" value="KZV80539.1"/>
    <property type="molecule type" value="Genomic_DNA"/>
</dbReference>
<gene>
    <name evidence="1" type="ORF">EXIGLDRAFT_412168</name>
</gene>
<organism evidence="1 2">
    <name type="scientific">Exidia glandulosa HHB12029</name>
    <dbReference type="NCBI Taxonomy" id="1314781"/>
    <lineage>
        <taxon>Eukaryota</taxon>
        <taxon>Fungi</taxon>
        <taxon>Dikarya</taxon>
        <taxon>Basidiomycota</taxon>
        <taxon>Agaricomycotina</taxon>
        <taxon>Agaricomycetes</taxon>
        <taxon>Auriculariales</taxon>
        <taxon>Exidiaceae</taxon>
        <taxon>Exidia</taxon>
    </lineage>
</organism>
<keyword evidence="2" id="KW-1185">Reference proteome</keyword>
<proteinExistence type="predicted"/>
<sequence>MSRISIALDYCAILYFERCSFVSSGALSLFREHVPQGRSLGAPLLGRVCLAGLVSFSGSTCSSVSLCASRKGRTVQTVEACNARSSSVQASICRMPRVCAVLREDPVAAAGYFGPHRSTPRHSCELGTIISAPSWHSRLSAVRILFDPLIPPRNRHPGTSCYNVPRVRVPMSVILGFVDDTASDP</sequence>